<dbReference type="GO" id="GO:0005737">
    <property type="term" value="C:cytoplasm"/>
    <property type="evidence" value="ECO:0007669"/>
    <property type="project" value="TreeGrafter"/>
</dbReference>
<evidence type="ECO:0000256" key="6">
    <source>
        <dbReference type="ARBA" id="ARBA00047762"/>
    </source>
</evidence>
<evidence type="ECO:0000256" key="1">
    <source>
        <dbReference type="ARBA" id="ARBA00001954"/>
    </source>
</evidence>
<dbReference type="PANTHER" id="PTHR12480:SF6">
    <property type="entry name" value="2-OXOGLUTARATE AND IRON-DEPENDENT OXYGENASE JMJD4"/>
    <property type="match status" value="1"/>
</dbReference>
<organism evidence="13 14">
    <name type="scientific">Salarias fasciatus</name>
    <name type="common">Jewelled blenny</name>
    <name type="synonym">Blennius fasciatus</name>
    <dbReference type="NCBI Taxonomy" id="181472"/>
    <lineage>
        <taxon>Eukaryota</taxon>
        <taxon>Metazoa</taxon>
        <taxon>Chordata</taxon>
        <taxon>Craniata</taxon>
        <taxon>Vertebrata</taxon>
        <taxon>Euteleostomi</taxon>
        <taxon>Actinopterygii</taxon>
        <taxon>Neopterygii</taxon>
        <taxon>Teleostei</taxon>
        <taxon>Neoteleostei</taxon>
        <taxon>Acanthomorphata</taxon>
        <taxon>Ovalentaria</taxon>
        <taxon>Blenniimorphae</taxon>
        <taxon>Blenniiformes</taxon>
        <taxon>Blennioidei</taxon>
        <taxon>Blenniidae</taxon>
        <taxon>Salariinae</taxon>
        <taxon>Salarias</taxon>
    </lineage>
</organism>
<protein>
    <recommendedName>
        <fullName evidence="7">2-oxoglutarate and iron-dependent oxygenase JMJD4</fullName>
    </recommendedName>
    <alternativeName>
        <fullName evidence="8">JmjC domain-containing protein 4</fullName>
    </alternativeName>
    <alternativeName>
        <fullName evidence="10">Jumonji domain-containing protein 4</fullName>
    </alternativeName>
    <alternativeName>
        <fullName evidence="9">Lysyl-hydroxylase JMJD4</fullName>
    </alternativeName>
</protein>
<dbReference type="FunCoup" id="A0A672GR78">
    <property type="interactions" value="1267"/>
</dbReference>
<dbReference type="RefSeq" id="XP_029971199.1">
    <property type="nucleotide sequence ID" value="XM_030115339.1"/>
</dbReference>
<feature type="compositionally biased region" description="Basic residues" evidence="11">
    <location>
        <begin position="1"/>
        <end position="20"/>
    </location>
</feature>
<evidence type="ECO:0000259" key="12">
    <source>
        <dbReference type="PROSITE" id="PS51184"/>
    </source>
</evidence>
<evidence type="ECO:0000256" key="3">
    <source>
        <dbReference type="ARBA" id="ARBA00023002"/>
    </source>
</evidence>
<keyword evidence="2" id="KW-0479">Metal-binding</keyword>
<dbReference type="SUPFAM" id="SSF51197">
    <property type="entry name" value="Clavaminate synthase-like"/>
    <property type="match status" value="1"/>
</dbReference>
<keyword evidence="3" id="KW-0560">Oxidoreductase</keyword>
<dbReference type="GO" id="GO:0005634">
    <property type="term" value="C:nucleus"/>
    <property type="evidence" value="ECO:0007669"/>
    <property type="project" value="TreeGrafter"/>
</dbReference>
<dbReference type="GO" id="GO:0046872">
    <property type="term" value="F:metal ion binding"/>
    <property type="evidence" value="ECO:0007669"/>
    <property type="project" value="UniProtKB-KW"/>
</dbReference>
<evidence type="ECO:0000256" key="4">
    <source>
        <dbReference type="ARBA" id="ARBA00023004"/>
    </source>
</evidence>
<evidence type="ECO:0000256" key="10">
    <source>
        <dbReference type="ARBA" id="ARBA00082904"/>
    </source>
</evidence>
<feature type="domain" description="JmjC" evidence="12">
    <location>
        <begin position="231"/>
        <end position="398"/>
    </location>
</feature>
<dbReference type="GO" id="GO:0045905">
    <property type="term" value="P:positive regulation of translational termination"/>
    <property type="evidence" value="ECO:0007669"/>
    <property type="project" value="TreeGrafter"/>
</dbReference>
<dbReference type="GO" id="GO:0140096">
    <property type="term" value="F:catalytic activity, acting on a protein"/>
    <property type="evidence" value="ECO:0007669"/>
    <property type="project" value="UniProtKB-ARBA"/>
</dbReference>
<dbReference type="SMART" id="SM00558">
    <property type="entry name" value="JmjC"/>
    <property type="match status" value="1"/>
</dbReference>
<dbReference type="OMA" id="HPCMFSR"/>
<evidence type="ECO:0000313" key="13">
    <source>
        <dbReference type="Ensembl" id="ENSSFAP00005019465.1"/>
    </source>
</evidence>
<reference evidence="13" key="2">
    <citation type="submission" date="2025-08" db="UniProtKB">
        <authorList>
            <consortium name="Ensembl"/>
        </authorList>
    </citation>
    <scope>IDENTIFICATION</scope>
</reference>
<dbReference type="Pfam" id="PF13621">
    <property type="entry name" value="Cupin_8"/>
    <property type="match status" value="1"/>
</dbReference>
<evidence type="ECO:0000256" key="11">
    <source>
        <dbReference type="SAM" id="MobiDB-lite"/>
    </source>
</evidence>
<evidence type="ECO:0000256" key="5">
    <source>
        <dbReference type="ARBA" id="ARBA00038068"/>
    </source>
</evidence>
<dbReference type="FunFam" id="2.60.120.650:FF:000030">
    <property type="entry name" value="JmjC domain-containing protein 4"/>
    <property type="match status" value="1"/>
</dbReference>
<dbReference type="Ensembl" id="ENSSFAT00005020246.1">
    <property type="protein sequence ID" value="ENSSFAP00005019465.1"/>
    <property type="gene ID" value="ENSSFAG00005010184.1"/>
</dbReference>
<keyword evidence="14" id="KW-1185">Reference proteome</keyword>
<reference evidence="13" key="1">
    <citation type="submission" date="2019-06" db="EMBL/GenBank/DDBJ databases">
        <authorList>
            <consortium name="Wellcome Sanger Institute Data Sharing"/>
        </authorList>
    </citation>
    <scope>NUCLEOTIDE SEQUENCE [LARGE SCALE GENOMIC DNA]</scope>
</reference>
<gene>
    <name evidence="13" type="primary">jmjd4</name>
</gene>
<accession>A0A672GR78</accession>
<dbReference type="AlphaFoldDB" id="A0A672GR78"/>
<dbReference type="OrthoDB" id="203487at2759"/>
<evidence type="ECO:0000256" key="2">
    <source>
        <dbReference type="ARBA" id="ARBA00022723"/>
    </source>
</evidence>
<evidence type="ECO:0000256" key="7">
    <source>
        <dbReference type="ARBA" id="ARBA00067203"/>
    </source>
</evidence>
<dbReference type="PANTHER" id="PTHR12480">
    <property type="entry name" value="ARGININE DEMETHYLASE AND LYSYL-HYDROXYLASE JMJD"/>
    <property type="match status" value="1"/>
</dbReference>
<dbReference type="InterPro" id="IPR050910">
    <property type="entry name" value="JMJD6_ArgDemeth/LysHydrox"/>
</dbReference>
<dbReference type="Proteomes" id="UP000472267">
    <property type="component" value="Chromosome 18"/>
</dbReference>
<dbReference type="PROSITE" id="PS51184">
    <property type="entry name" value="JMJC"/>
    <property type="match status" value="1"/>
</dbReference>
<name>A0A672GR78_SALFA</name>
<dbReference type="GO" id="GO:0016706">
    <property type="term" value="F:2-oxoglutarate-dependent dioxygenase activity"/>
    <property type="evidence" value="ECO:0007669"/>
    <property type="project" value="UniProtKB-ARBA"/>
</dbReference>
<reference evidence="13" key="3">
    <citation type="submission" date="2025-09" db="UniProtKB">
        <authorList>
            <consortium name="Ensembl"/>
        </authorList>
    </citation>
    <scope>IDENTIFICATION</scope>
</reference>
<proteinExistence type="inferred from homology"/>
<dbReference type="CTD" id="65094"/>
<comment type="catalytic activity">
    <reaction evidence="6">
        <text>L-lysyl-[protein] + 2-oxoglutarate + O2 = 4-hydroxy-L-lysyl-[protein] + succinate + CO2</text>
        <dbReference type="Rhea" id="RHEA:57156"/>
        <dbReference type="Rhea" id="RHEA-COMP:9752"/>
        <dbReference type="Rhea" id="RHEA-COMP:15084"/>
        <dbReference type="ChEBI" id="CHEBI:15379"/>
        <dbReference type="ChEBI" id="CHEBI:16526"/>
        <dbReference type="ChEBI" id="CHEBI:16810"/>
        <dbReference type="ChEBI" id="CHEBI:29969"/>
        <dbReference type="ChEBI" id="CHEBI:30031"/>
        <dbReference type="ChEBI" id="CHEBI:141495"/>
    </reaction>
</comment>
<evidence type="ECO:0000256" key="9">
    <source>
        <dbReference type="ARBA" id="ARBA00080747"/>
    </source>
</evidence>
<dbReference type="Gene3D" id="2.60.120.650">
    <property type="entry name" value="Cupin"/>
    <property type="match status" value="1"/>
</dbReference>
<comment type="similarity">
    <text evidence="5">Belongs to the JMJD6 family.</text>
</comment>
<feature type="compositionally biased region" description="Pro residues" evidence="11">
    <location>
        <begin position="55"/>
        <end position="68"/>
    </location>
</feature>
<sequence length="531" mass="61951">MEVQRFRRKKKVPVRLNRIRRPGETGGTDSKGARSLCERRKRRTCEEEERGREPPLFPAGSCPPPPPGEKTACETTRTRLGVWSPILSDHPGIQSPPVPTMDLEAYRTCSSLVQIPRSSYQQFCSSHFVDYIDKELSYSKFFKKYLLPNHPCMFSRRFTEEWRCRRRWVTEDGRPDFQNLLQDFDETSVPVANCNAKEYNANPKQVMPFKEFIHYWKEFIQNGHSSPRGCLYLKDWHMARDFPEHRVYSTPLFFLSDWLNEYWDTLEVDDYRFVYMGPKGSWTPFHADVFRSYSWSANICGRKKWLLYPPGQEDFLRDAHGNLPYDVTCGELKDRGLFPHAEEACQPLEIIQEAGEIIFVPSGWHHQVYNLEDTISINHNWLNGCNLDLMWTFLQSELLSVQKEIDEWRDTMESWHQHCQVIMKACSGIDYAEFASFLKMVADNRMAFLNSCCSAEPAEYSRPHSEALAALGPYHAAFDLQRVAHIIECLLCNDDFKRLDHSALSLQPETLLQQIRDSIQSTRGGHLLYQD</sequence>
<dbReference type="GO" id="GO:0043565">
    <property type="term" value="F:sequence-specific DNA binding"/>
    <property type="evidence" value="ECO:0007669"/>
    <property type="project" value="TreeGrafter"/>
</dbReference>
<keyword evidence="4" id="KW-0408">Iron</keyword>
<comment type="cofactor">
    <cofactor evidence="1">
        <name>Fe(2+)</name>
        <dbReference type="ChEBI" id="CHEBI:29033"/>
    </cofactor>
</comment>
<dbReference type="GeneID" id="115405684"/>
<dbReference type="InterPro" id="IPR041667">
    <property type="entry name" value="Cupin_8"/>
</dbReference>
<dbReference type="InParanoid" id="A0A672GR78"/>
<evidence type="ECO:0000313" key="14">
    <source>
        <dbReference type="Proteomes" id="UP000472267"/>
    </source>
</evidence>
<dbReference type="InterPro" id="IPR003347">
    <property type="entry name" value="JmjC_dom"/>
</dbReference>
<evidence type="ECO:0000256" key="8">
    <source>
        <dbReference type="ARBA" id="ARBA00078704"/>
    </source>
</evidence>
<feature type="region of interest" description="Disordered" evidence="11">
    <location>
        <begin position="1"/>
        <end position="71"/>
    </location>
</feature>